<evidence type="ECO:0000259" key="9">
    <source>
        <dbReference type="Pfam" id="PF01618"/>
    </source>
</evidence>
<keyword evidence="4 8" id="KW-1133">Transmembrane helix</keyword>
<organism evidence="10 11">
    <name type="scientific">Thalassoglobus neptunius</name>
    <dbReference type="NCBI Taxonomy" id="1938619"/>
    <lineage>
        <taxon>Bacteria</taxon>
        <taxon>Pseudomonadati</taxon>
        <taxon>Planctomycetota</taxon>
        <taxon>Planctomycetia</taxon>
        <taxon>Planctomycetales</taxon>
        <taxon>Planctomycetaceae</taxon>
        <taxon>Thalassoglobus</taxon>
    </lineage>
</organism>
<sequence length="317" mass="34051">MEQVSFLNTWTRSDGLGLGMFKFSALFLLVALAFAGEFLGKSVLAQEVELTPVPASEVDSSTIPQPSSQGSEAQTEPGAADSPKRGLPTNILEIFLSLRYWIIPFALATLIAVWFTTERVVVLRRGRVIPKPFVLRFLKLLDEGELDREEAMQICEENGSPVATVFAHGVRKWGKPSVEVEQAIIDGGERQVSALRKHLRVINGVATVTPLIGLLGTVWGMLESFNQIAVSGAMGNTNQLASGIALALVTTAAGLIVAIPSLISYMYLSGRVDSIVMQMDDLAQRVVHNISAEGIAEREASLRMVAGSKSGTKKSAG</sequence>
<dbReference type="InterPro" id="IPR050790">
    <property type="entry name" value="ExbB/TolQ_transport"/>
</dbReference>
<evidence type="ECO:0000256" key="7">
    <source>
        <dbReference type="SAM" id="MobiDB-lite"/>
    </source>
</evidence>
<dbReference type="AlphaFoldDB" id="A0A5C5WY93"/>
<keyword evidence="3 8" id="KW-0812">Transmembrane</keyword>
<comment type="caution">
    <text evidence="10">The sequence shown here is derived from an EMBL/GenBank/DDBJ whole genome shotgun (WGS) entry which is preliminary data.</text>
</comment>
<reference evidence="10 11" key="1">
    <citation type="submission" date="2019-02" db="EMBL/GenBank/DDBJ databases">
        <title>Deep-cultivation of Planctomycetes and their phenomic and genomic characterization uncovers novel biology.</title>
        <authorList>
            <person name="Wiegand S."/>
            <person name="Jogler M."/>
            <person name="Boedeker C."/>
            <person name="Pinto D."/>
            <person name="Vollmers J."/>
            <person name="Rivas-Marin E."/>
            <person name="Kohn T."/>
            <person name="Peeters S.H."/>
            <person name="Heuer A."/>
            <person name="Rast P."/>
            <person name="Oberbeckmann S."/>
            <person name="Bunk B."/>
            <person name="Jeske O."/>
            <person name="Meyerdierks A."/>
            <person name="Storesund J.E."/>
            <person name="Kallscheuer N."/>
            <person name="Luecker S."/>
            <person name="Lage O.M."/>
            <person name="Pohl T."/>
            <person name="Merkel B.J."/>
            <person name="Hornburger P."/>
            <person name="Mueller R.-W."/>
            <person name="Bruemmer F."/>
            <person name="Labrenz M."/>
            <person name="Spormann A.M."/>
            <person name="Op Den Camp H."/>
            <person name="Overmann J."/>
            <person name="Amann R."/>
            <person name="Jetten M.S.M."/>
            <person name="Mascher T."/>
            <person name="Medema M.H."/>
            <person name="Devos D.P."/>
            <person name="Kaster A.-K."/>
            <person name="Ovreas L."/>
            <person name="Rohde M."/>
            <person name="Galperin M.Y."/>
            <person name="Jogler C."/>
        </authorList>
    </citation>
    <scope>NUCLEOTIDE SEQUENCE [LARGE SCALE GENOMIC DNA]</scope>
    <source>
        <strain evidence="10 11">KOR42</strain>
    </source>
</reference>
<dbReference type="Pfam" id="PF01618">
    <property type="entry name" value="MotA_ExbB"/>
    <property type="match status" value="1"/>
</dbReference>
<name>A0A5C5WY93_9PLAN</name>
<feature type="region of interest" description="Disordered" evidence="7">
    <location>
        <begin position="55"/>
        <end position="84"/>
    </location>
</feature>
<feature type="domain" description="MotA/TolQ/ExbB proton channel" evidence="9">
    <location>
        <begin position="160"/>
        <end position="280"/>
    </location>
</feature>
<evidence type="ECO:0000313" key="11">
    <source>
        <dbReference type="Proteomes" id="UP000317243"/>
    </source>
</evidence>
<keyword evidence="5 8" id="KW-0472">Membrane</keyword>
<protein>
    <submittedName>
        <fullName evidence="10">Biopolymer transport protein ExbB</fullName>
    </submittedName>
</protein>
<feature type="transmembrane region" description="Helical" evidence="8">
    <location>
        <begin position="201"/>
        <end position="222"/>
    </location>
</feature>
<dbReference type="GO" id="GO:0017038">
    <property type="term" value="P:protein import"/>
    <property type="evidence" value="ECO:0007669"/>
    <property type="project" value="TreeGrafter"/>
</dbReference>
<evidence type="ECO:0000256" key="1">
    <source>
        <dbReference type="ARBA" id="ARBA00004651"/>
    </source>
</evidence>
<keyword evidence="6" id="KW-0653">Protein transport</keyword>
<evidence type="ECO:0000313" key="10">
    <source>
        <dbReference type="EMBL" id="TWT55550.1"/>
    </source>
</evidence>
<keyword evidence="11" id="KW-1185">Reference proteome</keyword>
<feature type="transmembrane region" description="Helical" evidence="8">
    <location>
        <begin position="98"/>
        <end position="117"/>
    </location>
</feature>
<evidence type="ECO:0000256" key="3">
    <source>
        <dbReference type="ARBA" id="ARBA00022692"/>
    </source>
</evidence>
<keyword evidence="2" id="KW-1003">Cell membrane</keyword>
<evidence type="ECO:0000256" key="2">
    <source>
        <dbReference type="ARBA" id="ARBA00022475"/>
    </source>
</evidence>
<dbReference type="InterPro" id="IPR002898">
    <property type="entry name" value="MotA_ExbB_proton_chnl"/>
</dbReference>
<evidence type="ECO:0000256" key="6">
    <source>
        <dbReference type="RuleBase" id="RU004057"/>
    </source>
</evidence>
<comment type="subcellular location">
    <subcellularLocation>
        <location evidence="1">Cell membrane</location>
        <topology evidence="1">Multi-pass membrane protein</topology>
    </subcellularLocation>
    <subcellularLocation>
        <location evidence="6">Membrane</location>
        <topology evidence="6">Multi-pass membrane protein</topology>
    </subcellularLocation>
</comment>
<evidence type="ECO:0000256" key="8">
    <source>
        <dbReference type="SAM" id="Phobius"/>
    </source>
</evidence>
<comment type="similarity">
    <text evidence="6">Belongs to the exbB/tolQ family.</text>
</comment>
<proteinExistence type="inferred from homology"/>
<accession>A0A5C5WY93</accession>
<dbReference type="GO" id="GO:0005886">
    <property type="term" value="C:plasma membrane"/>
    <property type="evidence" value="ECO:0007669"/>
    <property type="project" value="UniProtKB-SubCell"/>
</dbReference>
<dbReference type="PANTHER" id="PTHR30625:SF11">
    <property type="entry name" value="MOTA_TOLQ_EXBB PROTON CHANNEL DOMAIN-CONTAINING PROTEIN"/>
    <property type="match status" value="1"/>
</dbReference>
<evidence type="ECO:0000256" key="5">
    <source>
        <dbReference type="ARBA" id="ARBA00023136"/>
    </source>
</evidence>
<evidence type="ECO:0000256" key="4">
    <source>
        <dbReference type="ARBA" id="ARBA00022989"/>
    </source>
</evidence>
<dbReference type="EMBL" id="SIHI01000003">
    <property type="protein sequence ID" value="TWT55550.1"/>
    <property type="molecule type" value="Genomic_DNA"/>
</dbReference>
<feature type="compositionally biased region" description="Polar residues" evidence="7">
    <location>
        <begin position="58"/>
        <end position="74"/>
    </location>
</feature>
<dbReference type="PANTHER" id="PTHR30625">
    <property type="entry name" value="PROTEIN TOLQ"/>
    <property type="match status" value="1"/>
</dbReference>
<keyword evidence="6" id="KW-0813">Transport</keyword>
<dbReference type="Proteomes" id="UP000317243">
    <property type="component" value="Unassembled WGS sequence"/>
</dbReference>
<gene>
    <name evidence="10" type="primary">exbB_3</name>
    <name evidence="10" type="ORF">KOR42_26770</name>
</gene>
<feature type="transmembrane region" description="Helical" evidence="8">
    <location>
        <begin position="242"/>
        <end position="268"/>
    </location>
</feature>